<protein>
    <submittedName>
        <fullName evidence="6">LysR family transcriptional regulator</fullName>
    </submittedName>
</protein>
<dbReference type="STRING" id="493475.GARC_5157"/>
<dbReference type="Pfam" id="PF00126">
    <property type="entry name" value="HTH_1"/>
    <property type="match status" value="1"/>
</dbReference>
<dbReference type="Pfam" id="PF03466">
    <property type="entry name" value="LysR_substrate"/>
    <property type="match status" value="1"/>
</dbReference>
<dbReference type="InterPro" id="IPR058163">
    <property type="entry name" value="LysR-type_TF_proteobact-type"/>
</dbReference>
<evidence type="ECO:0000256" key="2">
    <source>
        <dbReference type="ARBA" id="ARBA00023015"/>
    </source>
</evidence>
<reference evidence="6 7" key="1">
    <citation type="journal article" date="2017" name="Antonie Van Leeuwenhoek">
        <title>Rhizobium rhizosphaerae sp. nov., a novel species isolated from rice rhizosphere.</title>
        <authorList>
            <person name="Zhao J.J."/>
            <person name="Zhang J."/>
            <person name="Zhang R.J."/>
            <person name="Zhang C.W."/>
            <person name="Yin H.Q."/>
            <person name="Zhang X.X."/>
        </authorList>
    </citation>
    <scope>NUCLEOTIDE SEQUENCE [LARGE SCALE GENOMIC DNA]</scope>
    <source>
        <strain evidence="6 7">BSs20135</strain>
    </source>
</reference>
<evidence type="ECO:0000313" key="7">
    <source>
        <dbReference type="Proteomes" id="UP000006327"/>
    </source>
</evidence>
<proteinExistence type="inferred from homology"/>
<dbReference type="GO" id="GO:0003700">
    <property type="term" value="F:DNA-binding transcription factor activity"/>
    <property type="evidence" value="ECO:0007669"/>
    <property type="project" value="InterPro"/>
</dbReference>
<evidence type="ECO:0000313" key="6">
    <source>
        <dbReference type="EMBL" id="GAC22092.1"/>
    </source>
</evidence>
<dbReference type="PANTHER" id="PTHR30537:SF26">
    <property type="entry name" value="GLYCINE CLEAVAGE SYSTEM TRANSCRIPTIONAL ACTIVATOR"/>
    <property type="match status" value="1"/>
</dbReference>
<dbReference type="InterPro" id="IPR005119">
    <property type="entry name" value="LysR_subst-bd"/>
</dbReference>
<keyword evidence="3" id="KW-0238">DNA-binding</keyword>
<feature type="domain" description="HTH lysR-type" evidence="5">
    <location>
        <begin position="9"/>
        <end position="66"/>
    </location>
</feature>
<dbReference type="PANTHER" id="PTHR30537">
    <property type="entry name" value="HTH-TYPE TRANSCRIPTIONAL REGULATOR"/>
    <property type="match status" value="1"/>
</dbReference>
<dbReference type="InterPro" id="IPR036388">
    <property type="entry name" value="WH-like_DNA-bd_sf"/>
</dbReference>
<dbReference type="AlphaFoldDB" id="K6YV90"/>
<accession>K6YV90</accession>
<gene>
    <name evidence="6" type="ORF">GARC_5157</name>
</gene>
<dbReference type="GO" id="GO:0006351">
    <property type="term" value="P:DNA-templated transcription"/>
    <property type="evidence" value="ECO:0007669"/>
    <property type="project" value="TreeGrafter"/>
</dbReference>
<dbReference type="EMBL" id="BAEO01000068">
    <property type="protein sequence ID" value="GAC22092.1"/>
    <property type="molecule type" value="Genomic_DNA"/>
</dbReference>
<comment type="similarity">
    <text evidence="1">Belongs to the LysR transcriptional regulatory family.</text>
</comment>
<dbReference type="eggNOG" id="COG0583">
    <property type="taxonomic scope" value="Bacteria"/>
</dbReference>
<dbReference type="OrthoDB" id="5877876at2"/>
<dbReference type="PRINTS" id="PR00039">
    <property type="entry name" value="HTHLYSR"/>
</dbReference>
<dbReference type="Gene3D" id="3.40.190.10">
    <property type="entry name" value="Periplasmic binding protein-like II"/>
    <property type="match status" value="2"/>
</dbReference>
<evidence type="ECO:0000259" key="5">
    <source>
        <dbReference type="PROSITE" id="PS50931"/>
    </source>
</evidence>
<dbReference type="PROSITE" id="PS50931">
    <property type="entry name" value="HTH_LYSR"/>
    <property type="match status" value="1"/>
</dbReference>
<dbReference type="FunFam" id="1.10.10.10:FF:000001">
    <property type="entry name" value="LysR family transcriptional regulator"/>
    <property type="match status" value="1"/>
</dbReference>
<keyword evidence="7" id="KW-1185">Reference proteome</keyword>
<comment type="caution">
    <text evidence="6">The sequence shown here is derived from an EMBL/GenBank/DDBJ whole genome shotgun (WGS) entry which is preliminary data.</text>
</comment>
<dbReference type="SUPFAM" id="SSF53850">
    <property type="entry name" value="Periplasmic binding protein-like II"/>
    <property type="match status" value="1"/>
</dbReference>
<evidence type="ECO:0000256" key="1">
    <source>
        <dbReference type="ARBA" id="ARBA00009437"/>
    </source>
</evidence>
<evidence type="ECO:0000256" key="3">
    <source>
        <dbReference type="ARBA" id="ARBA00023125"/>
    </source>
</evidence>
<dbReference type="InterPro" id="IPR000847">
    <property type="entry name" value="LysR_HTH_N"/>
</dbReference>
<dbReference type="SUPFAM" id="SSF46785">
    <property type="entry name" value="Winged helix' DNA-binding domain"/>
    <property type="match status" value="1"/>
</dbReference>
<name>K6YV90_9ALTE</name>
<dbReference type="InterPro" id="IPR036390">
    <property type="entry name" value="WH_DNA-bd_sf"/>
</dbReference>
<sequence>MELGLKKLPPLNSLRYFLVAAQNLSFKKAAEQLFVTQAAISQHIKTLETHLGVQLFIRGTRLVSLTEDGKRLIPHIQAGFDHFAKGVALLIEDANPDVLNVTVVESLSTRWLVPRLQFFQELHPEIRVRLEPCNQLRDFSGTDIDLAIRFGEGNYAGLESRFLLKDKYVLVCHPRLIQPNIRPQDLYKLPLLEERGAITGEAWQTFLAKHKLQEQKFNKILEVDDSTVTIVDAALAGQGFAMLRYNLIYQQIQRQQLVSLFDFSHPSAYSYYLVAPNHHFSKPKVQLFEKWLSEALEDIV</sequence>
<dbReference type="GO" id="GO:0043565">
    <property type="term" value="F:sequence-specific DNA binding"/>
    <property type="evidence" value="ECO:0007669"/>
    <property type="project" value="TreeGrafter"/>
</dbReference>
<keyword evidence="2" id="KW-0805">Transcription regulation</keyword>
<dbReference type="Gene3D" id="1.10.10.10">
    <property type="entry name" value="Winged helix-like DNA-binding domain superfamily/Winged helix DNA-binding domain"/>
    <property type="match status" value="1"/>
</dbReference>
<dbReference type="Proteomes" id="UP000006327">
    <property type="component" value="Unassembled WGS sequence"/>
</dbReference>
<organism evidence="6 7">
    <name type="scientific">Paraglaciecola arctica BSs20135</name>
    <dbReference type="NCBI Taxonomy" id="493475"/>
    <lineage>
        <taxon>Bacteria</taxon>
        <taxon>Pseudomonadati</taxon>
        <taxon>Pseudomonadota</taxon>
        <taxon>Gammaproteobacteria</taxon>
        <taxon>Alteromonadales</taxon>
        <taxon>Alteromonadaceae</taxon>
        <taxon>Paraglaciecola</taxon>
    </lineage>
</organism>
<keyword evidence="4" id="KW-0804">Transcription</keyword>
<evidence type="ECO:0000256" key="4">
    <source>
        <dbReference type="ARBA" id="ARBA00023163"/>
    </source>
</evidence>
<dbReference type="CDD" id="cd08432">
    <property type="entry name" value="PBP2_GcdR_TrpI_HvrB_AmpR_like"/>
    <property type="match status" value="1"/>
</dbReference>